<sequence>MGLVILARPNQLDPVPAQPQPFTKTPQGIGNAVDLGNEGFSNQGDVKNFAHGSSFGWLHFGYVAVV</sequence>
<proteinExistence type="predicted"/>
<protein>
    <submittedName>
        <fullName evidence="1">Uncharacterized protein</fullName>
    </submittedName>
</protein>
<organism evidence="1 2">
    <name type="scientific">Pseudomonas amygdali pv. lachrymans</name>
    <name type="common">Pseudomonas syringae pv. lachrymans</name>
    <dbReference type="NCBI Taxonomy" id="53707"/>
    <lineage>
        <taxon>Bacteria</taxon>
        <taxon>Pseudomonadati</taxon>
        <taxon>Pseudomonadota</taxon>
        <taxon>Gammaproteobacteria</taxon>
        <taxon>Pseudomonadales</taxon>
        <taxon>Pseudomonadaceae</taxon>
        <taxon>Pseudomonas</taxon>
        <taxon>Pseudomonas amygdali</taxon>
    </lineage>
</organism>
<dbReference type="Proteomes" id="UP000050265">
    <property type="component" value="Unassembled WGS sequence"/>
</dbReference>
<evidence type="ECO:0000313" key="2">
    <source>
        <dbReference type="Proteomes" id="UP000050265"/>
    </source>
</evidence>
<comment type="caution">
    <text evidence="1">The sequence shown here is derived from an EMBL/GenBank/DDBJ whole genome shotgun (WGS) entry which is preliminary data.</text>
</comment>
<dbReference type="PATRIC" id="fig|53707.9.peg.422"/>
<gene>
    <name evidence="1" type="ORF">ALO35_00297</name>
</gene>
<dbReference type="EMBL" id="LJQP01000299">
    <property type="protein sequence ID" value="KPX65223.1"/>
    <property type="molecule type" value="Genomic_DNA"/>
</dbReference>
<reference evidence="1 2" key="1">
    <citation type="submission" date="2015-09" db="EMBL/GenBank/DDBJ databases">
        <title>Genome announcement of multiple Pseudomonas syringae strains.</title>
        <authorList>
            <person name="Thakur S."/>
            <person name="Wang P.W."/>
            <person name="Gong Y."/>
            <person name="Weir B.S."/>
            <person name="Guttman D.S."/>
        </authorList>
    </citation>
    <scope>NUCLEOTIDE SEQUENCE [LARGE SCALE GENOMIC DNA]</scope>
    <source>
        <strain evidence="1 2">ICMP3507</strain>
    </source>
</reference>
<evidence type="ECO:0000313" key="1">
    <source>
        <dbReference type="EMBL" id="KPX65223.1"/>
    </source>
</evidence>
<dbReference type="AlphaFoldDB" id="A0A0N8RVH7"/>
<accession>A0A0N8RVH7</accession>
<name>A0A0N8RVH7_PSEAV</name>